<organism evidence="2 3">
    <name type="scientific">Aspergillus tanneri</name>
    <dbReference type="NCBI Taxonomy" id="1220188"/>
    <lineage>
        <taxon>Eukaryota</taxon>
        <taxon>Fungi</taxon>
        <taxon>Dikarya</taxon>
        <taxon>Ascomycota</taxon>
        <taxon>Pezizomycotina</taxon>
        <taxon>Eurotiomycetes</taxon>
        <taxon>Eurotiomycetidae</taxon>
        <taxon>Eurotiales</taxon>
        <taxon>Aspergillaceae</taxon>
        <taxon>Aspergillus</taxon>
        <taxon>Aspergillus subgen. Circumdati</taxon>
    </lineage>
</organism>
<evidence type="ECO:0000313" key="2">
    <source>
        <dbReference type="EMBL" id="THC90659.1"/>
    </source>
</evidence>
<dbReference type="EMBL" id="SOSA01000496">
    <property type="protein sequence ID" value="THC90659.1"/>
    <property type="molecule type" value="Genomic_DNA"/>
</dbReference>
<protein>
    <submittedName>
        <fullName evidence="2">Uncharacterized protein</fullName>
    </submittedName>
</protein>
<evidence type="ECO:0000313" key="3">
    <source>
        <dbReference type="Proteomes" id="UP000308092"/>
    </source>
</evidence>
<sequence>MADFSKFPPYQIYKKSVAAGELSLPPYDLFGDYIKFYPGELFCRVPGCTKSTHQYFSLPNLKKHVESHEGYIVYKGTVGGRIPQKEIDTAAAWYTKITTVEESSSSAVFSPASSRAPSAAVSPAASRPSTRGLATPGPASAPRPPRASRPQVEETADDVEWIKPPLPLGRNNALKYGEMRRYAKTVDQDVPCEGCQPSGRLRMPSEASLLRGI</sequence>
<name>A0A4S3J6T1_9EURO</name>
<reference evidence="2 3" key="1">
    <citation type="submission" date="2019-03" db="EMBL/GenBank/DDBJ databases">
        <title>The genome sequence of a newly discovered highly antifungal drug resistant Aspergillus species, Aspergillus tanneri NIH 1004.</title>
        <authorList>
            <person name="Mounaud S."/>
            <person name="Singh I."/>
            <person name="Joardar V."/>
            <person name="Pakala S."/>
            <person name="Pakala S."/>
            <person name="Venepally P."/>
            <person name="Hoover J."/>
            <person name="Nierman W."/>
            <person name="Chung J."/>
            <person name="Losada L."/>
        </authorList>
    </citation>
    <scope>NUCLEOTIDE SEQUENCE [LARGE SCALE GENOMIC DNA]</scope>
    <source>
        <strain evidence="2 3">NIH1004</strain>
    </source>
</reference>
<dbReference type="AlphaFoldDB" id="A0A4S3J6T1"/>
<feature type="compositionally biased region" description="Low complexity" evidence="1">
    <location>
        <begin position="105"/>
        <end position="129"/>
    </location>
</feature>
<feature type="region of interest" description="Disordered" evidence="1">
    <location>
        <begin position="105"/>
        <end position="164"/>
    </location>
</feature>
<dbReference type="Proteomes" id="UP000308092">
    <property type="component" value="Unassembled WGS sequence"/>
</dbReference>
<keyword evidence="3" id="KW-1185">Reference proteome</keyword>
<evidence type="ECO:0000256" key="1">
    <source>
        <dbReference type="SAM" id="MobiDB-lite"/>
    </source>
</evidence>
<proteinExistence type="predicted"/>
<gene>
    <name evidence="2" type="ORF">EYZ11_009884</name>
</gene>
<accession>A0A4S3J6T1</accession>
<comment type="caution">
    <text evidence="2">The sequence shown here is derived from an EMBL/GenBank/DDBJ whole genome shotgun (WGS) entry which is preliminary data.</text>
</comment>
<dbReference type="VEuPathDB" id="FungiDB:EYZ11_009884"/>